<evidence type="ECO:0000256" key="1">
    <source>
        <dbReference type="ARBA" id="ARBA00004127"/>
    </source>
</evidence>
<gene>
    <name evidence="9" type="ORF">KF707C_16730</name>
</gene>
<sequence length="190" mass="19961">MKTLHPSLLGLALLVGATDLLVKGVALALLGLPLLGLFGLALPLLDRHLQGAAHWLAALLLAALLVSLGNLLLQAGAFELHRALGPFAYLLVLPCLQLARQERQDAFEGVRAGLALALLALPLAALREILGQGSLLAHADWLLGPGAATWRLELDGAGIPLFALAPGAFILLGTLLALWRHLTTTRTDSR</sequence>
<protein>
    <submittedName>
        <fullName evidence="9">Electron transport complex protein RnfE</fullName>
    </submittedName>
</protein>
<dbReference type="PANTHER" id="PTHR30586">
    <property type="entry name" value="ELECTRON TRANSPORT COMPLEX PROTEIN RNFE"/>
    <property type="match status" value="1"/>
</dbReference>
<feature type="transmembrane region" description="Helical" evidence="8">
    <location>
        <begin position="157"/>
        <end position="179"/>
    </location>
</feature>
<keyword evidence="3" id="KW-0997">Cell inner membrane</keyword>
<evidence type="ECO:0000256" key="7">
    <source>
        <dbReference type="ARBA" id="ARBA00023136"/>
    </source>
</evidence>
<dbReference type="InterPro" id="IPR003667">
    <property type="entry name" value="NqrDE/RnfAE"/>
</dbReference>
<reference evidence="9 10" key="2">
    <citation type="journal article" date="2017" name="Int. J. Syst. Evol. Microbiol.">
        <title>Pseudomonas furukawaii sp. nov., a polychlorinated biphenyl-degrading bacterium isolated from biphenyl-contaminated soil in Japan.</title>
        <authorList>
            <person name="Kimura N."/>
            <person name="Watanabe T."/>
            <person name="Suenaga H."/>
            <person name="Fujihara H."/>
            <person name="Futagami T."/>
            <person name="Goto M."/>
            <person name="Hanada S."/>
            <person name="Hirose J."/>
        </authorList>
    </citation>
    <scope>NUCLEOTIDE SEQUENCE [LARGE SCALE GENOMIC DNA]</scope>
    <source>
        <strain evidence="10">DSM 10086 / NBRC 110670 / KF707</strain>
    </source>
</reference>
<evidence type="ECO:0000256" key="4">
    <source>
        <dbReference type="ARBA" id="ARBA00022692"/>
    </source>
</evidence>
<dbReference type="KEGG" id="pfuw:KF707C_16730"/>
<organism evidence="9 10">
    <name type="scientific">Metapseudomonas furukawaii</name>
    <name type="common">Pseudomonas furukawaii</name>
    <dbReference type="NCBI Taxonomy" id="1149133"/>
    <lineage>
        <taxon>Bacteria</taxon>
        <taxon>Pseudomonadati</taxon>
        <taxon>Pseudomonadota</taxon>
        <taxon>Gammaproteobacteria</taxon>
        <taxon>Pseudomonadales</taxon>
        <taxon>Pseudomonadaceae</taxon>
        <taxon>Metapseudomonas</taxon>
    </lineage>
</organism>
<keyword evidence="6 8" id="KW-1133">Transmembrane helix</keyword>
<evidence type="ECO:0000313" key="9">
    <source>
        <dbReference type="EMBL" id="BAU73361.1"/>
    </source>
</evidence>
<evidence type="ECO:0000256" key="2">
    <source>
        <dbReference type="ARBA" id="ARBA00022448"/>
    </source>
</evidence>
<dbReference type="GO" id="GO:0005886">
    <property type="term" value="C:plasma membrane"/>
    <property type="evidence" value="ECO:0007669"/>
    <property type="project" value="TreeGrafter"/>
</dbReference>
<dbReference type="GO" id="GO:0012505">
    <property type="term" value="C:endomembrane system"/>
    <property type="evidence" value="ECO:0007669"/>
    <property type="project" value="UniProtKB-SubCell"/>
</dbReference>
<evidence type="ECO:0000256" key="5">
    <source>
        <dbReference type="ARBA" id="ARBA00022967"/>
    </source>
</evidence>
<dbReference type="AlphaFoldDB" id="A0AAD1FEM1"/>
<dbReference type="RefSeq" id="WP_003452640.1">
    <property type="nucleotide sequence ID" value="NZ_AJMR01000176.1"/>
</dbReference>
<keyword evidence="7 8" id="KW-0472">Membrane</keyword>
<feature type="transmembrane region" description="Helical" evidence="8">
    <location>
        <begin position="27"/>
        <end position="45"/>
    </location>
</feature>
<dbReference type="Proteomes" id="UP000218554">
    <property type="component" value="Chromosome"/>
</dbReference>
<feature type="transmembrane region" description="Helical" evidence="8">
    <location>
        <begin position="52"/>
        <end position="77"/>
    </location>
</feature>
<keyword evidence="3" id="KW-1003">Cell membrane</keyword>
<dbReference type="PANTHER" id="PTHR30586:SF0">
    <property type="entry name" value="ION-TRANSLOCATING OXIDOREDUCTASE COMPLEX SUBUNIT E"/>
    <property type="match status" value="1"/>
</dbReference>
<reference evidence="10" key="1">
    <citation type="submission" date="2015-05" db="EMBL/GenBank/DDBJ databases">
        <title>Draft genome sequencing of a biphenyl-degrading bacterium, Pseudomonas balearica KF707 (=NBRC110670).</title>
        <authorList>
            <person name="Kimura N."/>
            <person name="Hirose J."/>
            <person name="Watanabe T."/>
            <person name="Suenaga H."/>
            <person name="Fujihara H."/>
            <person name="Noguchi M."/>
            <person name="Hashimoto M."/>
            <person name="Shimodaira J."/>
            <person name="Tsuchikane K."/>
            <person name="Hosoyama A."/>
            <person name="Yamazoe A."/>
            <person name="Fujita N."/>
            <person name="Furukawa K."/>
        </authorList>
    </citation>
    <scope>NUCLEOTIDE SEQUENCE [LARGE SCALE GENOMIC DNA]</scope>
    <source>
        <strain evidence="10">DSM 10086 / NBRC 110670 / KF707</strain>
    </source>
</reference>
<dbReference type="PIRSF" id="PIRSF006102">
    <property type="entry name" value="NQR_DE"/>
    <property type="match status" value="1"/>
</dbReference>
<name>A0AAD1FEM1_METFU</name>
<keyword evidence="2" id="KW-0813">Transport</keyword>
<accession>A0AAD1FEM1</accession>
<evidence type="ECO:0000256" key="3">
    <source>
        <dbReference type="ARBA" id="ARBA00022519"/>
    </source>
</evidence>
<dbReference type="Pfam" id="PF02508">
    <property type="entry name" value="Rnf-Nqr"/>
    <property type="match status" value="1"/>
</dbReference>
<comment type="subcellular location">
    <subcellularLocation>
        <location evidence="1">Endomembrane system</location>
        <topology evidence="1">Multi-pass membrane protein</topology>
    </subcellularLocation>
</comment>
<keyword evidence="10" id="KW-1185">Reference proteome</keyword>
<evidence type="ECO:0000313" key="10">
    <source>
        <dbReference type="Proteomes" id="UP000218554"/>
    </source>
</evidence>
<evidence type="ECO:0000256" key="6">
    <source>
        <dbReference type="ARBA" id="ARBA00022989"/>
    </source>
</evidence>
<proteinExistence type="predicted"/>
<keyword evidence="4 8" id="KW-0812">Transmembrane</keyword>
<evidence type="ECO:0000256" key="8">
    <source>
        <dbReference type="SAM" id="Phobius"/>
    </source>
</evidence>
<keyword evidence="5" id="KW-1278">Translocase</keyword>
<dbReference type="EMBL" id="AP014862">
    <property type="protein sequence ID" value="BAU73361.1"/>
    <property type="molecule type" value="Genomic_DNA"/>
</dbReference>